<evidence type="ECO:0000313" key="3">
    <source>
        <dbReference type="Proteomes" id="UP001549110"/>
    </source>
</evidence>
<feature type="region of interest" description="Disordered" evidence="1">
    <location>
        <begin position="1"/>
        <end position="21"/>
    </location>
</feature>
<dbReference type="RefSeq" id="WP_331930361.1">
    <property type="nucleotide sequence ID" value="NZ_JBEPLU010000001.1"/>
</dbReference>
<sequence length="246" mass="26950">MADQFDDVLGGDEGQKPKGRTPPYIAYKTFLNLLSELKAHGLPPQIDRSVLTRFAGGLQGQILLALRSLDLIDDAKRPTPKLAALVDTYDTPTFKSELRPIVEATYPAVLRLDLLTATPSMFADAFKVGTDAKEDVLRKCRTFFLHAARDVGIPLGPRIEKAKFPRPRNGGAPRRSKAPAAEPQKVTDVGGVGGGTPPPNPMSDKALEYKLVDLMKEDDIDDAERSAIWTLIQYLTRKSKNKAANQ</sequence>
<reference evidence="2 3" key="1">
    <citation type="submission" date="2024-06" db="EMBL/GenBank/DDBJ databases">
        <title>Genomic Encyclopedia of Type Strains, Phase IV (KMG-IV): sequencing the most valuable type-strain genomes for metagenomic binning, comparative biology and taxonomic classification.</title>
        <authorList>
            <person name="Goeker M."/>
        </authorList>
    </citation>
    <scope>NUCLEOTIDE SEQUENCE [LARGE SCALE GENOMIC DNA]</scope>
    <source>
        <strain evidence="2 3">DSM 17809</strain>
    </source>
</reference>
<evidence type="ECO:0000256" key="1">
    <source>
        <dbReference type="SAM" id="MobiDB-lite"/>
    </source>
</evidence>
<gene>
    <name evidence="2" type="ORF">ABID41_001394</name>
</gene>
<keyword evidence="3" id="KW-1185">Reference proteome</keyword>
<evidence type="ECO:0000313" key="2">
    <source>
        <dbReference type="EMBL" id="MET3526299.1"/>
    </source>
</evidence>
<name>A0ABV2EGY2_9CAUL</name>
<proteinExistence type="predicted"/>
<organism evidence="2 3">
    <name type="scientific">Phenylobacterium koreense</name>
    <dbReference type="NCBI Taxonomy" id="266125"/>
    <lineage>
        <taxon>Bacteria</taxon>
        <taxon>Pseudomonadati</taxon>
        <taxon>Pseudomonadota</taxon>
        <taxon>Alphaproteobacteria</taxon>
        <taxon>Caulobacterales</taxon>
        <taxon>Caulobacteraceae</taxon>
        <taxon>Phenylobacterium</taxon>
    </lineage>
</organism>
<feature type="compositionally biased region" description="Acidic residues" evidence="1">
    <location>
        <begin position="1"/>
        <end position="10"/>
    </location>
</feature>
<protein>
    <submittedName>
        <fullName evidence="2">Uncharacterized protein</fullName>
    </submittedName>
</protein>
<accession>A0ABV2EGY2</accession>
<feature type="region of interest" description="Disordered" evidence="1">
    <location>
        <begin position="159"/>
        <end position="204"/>
    </location>
</feature>
<dbReference type="EMBL" id="JBEPLU010000001">
    <property type="protein sequence ID" value="MET3526299.1"/>
    <property type="molecule type" value="Genomic_DNA"/>
</dbReference>
<comment type="caution">
    <text evidence="2">The sequence shown here is derived from an EMBL/GenBank/DDBJ whole genome shotgun (WGS) entry which is preliminary data.</text>
</comment>
<dbReference type="Proteomes" id="UP001549110">
    <property type="component" value="Unassembled WGS sequence"/>
</dbReference>